<gene>
    <name evidence="3" type="ORF">CEY15_12595</name>
</gene>
<evidence type="ECO:0000256" key="1">
    <source>
        <dbReference type="ARBA" id="ARBA00022801"/>
    </source>
</evidence>
<evidence type="ECO:0000259" key="2">
    <source>
        <dbReference type="Pfam" id="PF00561"/>
    </source>
</evidence>
<sequence length="307" mass="33077">MTDGPDLFPGFRSRVIETPGARIRVRVGGSGPLVVLLHGYPQTGAMWHRIAAGLATRHTVAVPDLRGYGASECLDDDFSFRAMAADVTALIGELGGGGSGPAGDGERDGTDDDTAVVIGHDRGARTAHRLVLDRPGLVRGVALLDILPTTEVWRQMSPEMIRAYYHWGFLARPEIAEPMIADDPVRFLHSALAGLYSPLEAFHPVALAEYEQAIARPGVIHAICGDYQAAATVDLAHDEADLHRRPDLPALVLWGARGKVGAEVDPLEVWRGRLPRAEGRAIDAGHYLVEEAPEESWAAIAGFLERI</sequence>
<dbReference type="PANTHER" id="PTHR43329">
    <property type="entry name" value="EPOXIDE HYDROLASE"/>
    <property type="match status" value="1"/>
</dbReference>
<dbReference type="InterPro" id="IPR000639">
    <property type="entry name" value="Epox_hydrolase-like"/>
</dbReference>
<name>A0A2A2WN13_9ACTN</name>
<reference evidence="4" key="1">
    <citation type="submission" date="2017-09" db="EMBL/GenBank/DDBJ databases">
        <authorList>
            <person name="Zhang Y."/>
            <person name="Huang X."/>
            <person name="Liu J."/>
            <person name="Lu L."/>
            <person name="Peng K."/>
        </authorList>
    </citation>
    <scope>NUCLEOTIDE SEQUENCE [LARGE SCALE GENOMIC DNA]</scope>
    <source>
        <strain evidence="4">S-XJ-1</strain>
    </source>
</reference>
<dbReference type="GO" id="GO:0016787">
    <property type="term" value="F:hydrolase activity"/>
    <property type="evidence" value="ECO:0007669"/>
    <property type="project" value="UniProtKB-KW"/>
</dbReference>
<dbReference type="PRINTS" id="PR00412">
    <property type="entry name" value="EPOXHYDRLASE"/>
</dbReference>
<keyword evidence="4" id="KW-1185">Reference proteome</keyword>
<dbReference type="InterPro" id="IPR000073">
    <property type="entry name" value="AB_hydrolase_1"/>
</dbReference>
<dbReference type="EMBL" id="NTGA01000022">
    <property type="protein sequence ID" value="PAY22545.1"/>
    <property type="molecule type" value="Genomic_DNA"/>
</dbReference>
<dbReference type="Gene3D" id="3.40.50.1820">
    <property type="entry name" value="alpha/beta hydrolase"/>
    <property type="match status" value="1"/>
</dbReference>
<proteinExistence type="predicted"/>
<dbReference type="Pfam" id="PF00561">
    <property type="entry name" value="Abhydrolase_1"/>
    <property type="match status" value="1"/>
</dbReference>
<dbReference type="RefSeq" id="WP_095718739.1">
    <property type="nucleotide sequence ID" value="NZ_NTGA01000022.1"/>
</dbReference>
<dbReference type="SUPFAM" id="SSF53474">
    <property type="entry name" value="alpha/beta-Hydrolases"/>
    <property type="match status" value="1"/>
</dbReference>
<feature type="domain" description="AB hydrolase-1" evidence="2">
    <location>
        <begin position="32"/>
        <end position="293"/>
    </location>
</feature>
<organism evidence="3 4">
    <name type="scientific">Dietzia natronolimnaea</name>
    <dbReference type="NCBI Taxonomy" id="161920"/>
    <lineage>
        <taxon>Bacteria</taxon>
        <taxon>Bacillati</taxon>
        <taxon>Actinomycetota</taxon>
        <taxon>Actinomycetes</taxon>
        <taxon>Mycobacteriales</taxon>
        <taxon>Dietziaceae</taxon>
        <taxon>Dietzia</taxon>
    </lineage>
</organism>
<dbReference type="Proteomes" id="UP000218810">
    <property type="component" value="Unassembled WGS sequence"/>
</dbReference>
<keyword evidence="1 3" id="KW-0378">Hydrolase</keyword>
<comment type="caution">
    <text evidence="3">The sequence shown here is derived from an EMBL/GenBank/DDBJ whole genome shotgun (WGS) entry which is preliminary data.</text>
</comment>
<protein>
    <submittedName>
        <fullName evidence="3">Alpha/beta hydrolase</fullName>
    </submittedName>
</protein>
<accession>A0A2A2WN13</accession>
<evidence type="ECO:0000313" key="4">
    <source>
        <dbReference type="Proteomes" id="UP000218810"/>
    </source>
</evidence>
<dbReference type="AlphaFoldDB" id="A0A2A2WN13"/>
<dbReference type="InterPro" id="IPR029058">
    <property type="entry name" value="AB_hydrolase_fold"/>
</dbReference>
<evidence type="ECO:0000313" key="3">
    <source>
        <dbReference type="EMBL" id="PAY22545.1"/>
    </source>
</evidence>
<dbReference type="OrthoDB" id="3507586at2"/>